<dbReference type="AlphaFoldDB" id="A0A437SSK5"/>
<evidence type="ECO:0000313" key="2">
    <source>
        <dbReference type="Proteomes" id="UP000288291"/>
    </source>
</evidence>
<proteinExistence type="predicted"/>
<comment type="caution">
    <text evidence="1">The sequence shown here is derived from an EMBL/GenBank/DDBJ whole genome shotgun (WGS) entry which is preliminary data.</text>
</comment>
<protein>
    <submittedName>
        <fullName evidence="1">Uncharacterized protein</fullName>
    </submittedName>
</protein>
<accession>A0A437SSK5</accession>
<gene>
    <name evidence="1" type="ORF">EJK17_10840</name>
</gene>
<keyword evidence="2" id="KW-1185">Reference proteome</keyword>
<sequence>MSELEDIKRDLIFGHVMEKRENCRQLLKLIFPEKRFERIRVTPQKPINQLLKERKEGEI</sequence>
<reference evidence="1 2" key="1">
    <citation type="submission" date="2018-12" db="EMBL/GenBank/DDBJ databases">
        <authorList>
            <person name="Meng J."/>
        </authorList>
    </citation>
    <scope>NUCLEOTIDE SEQUENCE [LARGE SCALE GENOMIC DNA]</scope>
    <source>
        <strain evidence="1 2">HT111-2</strain>
    </source>
</reference>
<dbReference type="EMBL" id="RXIA01000052">
    <property type="protein sequence ID" value="RVU69847.1"/>
    <property type="molecule type" value="Genomic_DNA"/>
</dbReference>
<name>A0A437SSK5_9LACO</name>
<evidence type="ECO:0000313" key="1">
    <source>
        <dbReference type="EMBL" id="RVU69847.1"/>
    </source>
</evidence>
<organism evidence="1 2">
    <name type="scientific">Lactobacillus xujianguonis</name>
    <dbReference type="NCBI Taxonomy" id="2495899"/>
    <lineage>
        <taxon>Bacteria</taxon>
        <taxon>Bacillati</taxon>
        <taxon>Bacillota</taxon>
        <taxon>Bacilli</taxon>
        <taxon>Lactobacillales</taxon>
        <taxon>Lactobacillaceae</taxon>
        <taxon>Lactobacillus</taxon>
    </lineage>
</organism>
<dbReference type="Proteomes" id="UP000288291">
    <property type="component" value="Unassembled WGS sequence"/>
</dbReference>